<protein>
    <recommendedName>
        <fullName evidence="2">DUF6699 domain-containing protein</fullName>
    </recommendedName>
</protein>
<feature type="domain" description="DUF6699" evidence="2">
    <location>
        <begin position="294"/>
        <end position="428"/>
    </location>
</feature>
<gene>
    <name evidence="3" type="ORF">LshimejAT787_0211310</name>
</gene>
<feature type="compositionally biased region" description="Polar residues" evidence="1">
    <location>
        <begin position="498"/>
        <end position="510"/>
    </location>
</feature>
<dbReference type="EMBL" id="BRPK01000002">
    <property type="protein sequence ID" value="GLB35566.1"/>
    <property type="molecule type" value="Genomic_DNA"/>
</dbReference>
<feature type="region of interest" description="Disordered" evidence="1">
    <location>
        <begin position="462"/>
        <end position="510"/>
    </location>
</feature>
<sequence length="510" mass="54698">MSQHVSPFIPPLTTPRPSPGSAPVIPDPPPEGAPLAWGAGPAQPGGYPGYPASPYTAPGFIPNIQPMTPGGPPSHAYLTPGGYYTPAGPPTHHILPSGFSSDYTGYPIIGPPPPPHSTPHSAPGIYPTTPYQGPGSAPLHPTSGAWHPSRPPQWGGHPHPHSAGPYGAFPGAYPQPPVGWAHTPVVPPMPSFDPWGGHTPSGPPPGWAQQMGMAPPPQFAQPPPPRAPQHIPEYLQNNTGRSDAHVGDRVDPFMAGPNYGPVLDPFQVRVVGAQVRLNPLLEPLPETGADRPHLRWTMLFDSNDCQRSTDPSHVSWSAGRDEPATHPRVTALKIVSKTYPWMVEVRAHDPCIGVTCGEVIDTLSADFHRLASKADFEALPRARQELVLAAYRHNRGREPGVPGGRLKEGMRRLDYFGADTVYGGIYVDDRVVQKVVGALPPCTFVLKCVRRYALTPEDIQGHDARRAQAEERGRAEAARAEEAREAARARSRGRATVETVTNTSTSDESD</sequence>
<feature type="region of interest" description="Disordered" evidence="1">
    <location>
        <begin position="196"/>
        <end position="226"/>
    </location>
</feature>
<dbReference type="AlphaFoldDB" id="A0A9P3PHG6"/>
<dbReference type="Pfam" id="PF20415">
    <property type="entry name" value="DUF6699"/>
    <property type="match status" value="1"/>
</dbReference>
<comment type="caution">
    <text evidence="3">The sequence shown here is derived from an EMBL/GenBank/DDBJ whole genome shotgun (WGS) entry which is preliminary data.</text>
</comment>
<dbReference type="InterPro" id="IPR046522">
    <property type="entry name" value="DUF6699"/>
</dbReference>
<proteinExistence type="predicted"/>
<feature type="region of interest" description="Disordered" evidence="1">
    <location>
        <begin position="1"/>
        <end position="41"/>
    </location>
</feature>
<keyword evidence="4" id="KW-1185">Reference proteome</keyword>
<feature type="compositionally biased region" description="Pro residues" evidence="1">
    <location>
        <begin position="214"/>
        <end position="226"/>
    </location>
</feature>
<reference evidence="3" key="1">
    <citation type="submission" date="2022-07" db="EMBL/GenBank/DDBJ databases">
        <title>The genome of Lyophyllum shimeji provides insight into the initial evolution of ectomycorrhizal fungal genome.</title>
        <authorList>
            <person name="Kobayashi Y."/>
            <person name="Shibata T."/>
            <person name="Hirakawa H."/>
            <person name="Shigenobu S."/>
            <person name="Nishiyama T."/>
            <person name="Yamada A."/>
            <person name="Hasebe M."/>
            <person name="Kawaguchi M."/>
        </authorList>
    </citation>
    <scope>NUCLEOTIDE SEQUENCE</scope>
    <source>
        <strain evidence="3">AT787</strain>
    </source>
</reference>
<dbReference type="OrthoDB" id="3352225at2759"/>
<name>A0A9P3PHG6_LYOSH</name>
<feature type="compositionally biased region" description="Pro residues" evidence="1">
    <location>
        <begin position="8"/>
        <end position="32"/>
    </location>
</feature>
<feature type="region of interest" description="Disordered" evidence="1">
    <location>
        <begin position="115"/>
        <end position="165"/>
    </location>
</feature>
<organism evidence="3 4">
    <name type="scientific">Lyophyllum shimeji</name>
    <name type="common">Hon-shimeji</name>
    <name type="synonym">Tricholoma shimeji</name>
    <dbReference type="NCBI Taxonomy" id="47721"/>
    <lineage>
        <taxon>Eukaryota</taxon>
        <taxon>Fungi</taxon>
        <taxon>Dikarya</taxon>
        <taxon>Basidiomycota</taxon>
        <taxon>Agaricomycotina</taxon>
        <taxon>Agaricomycetes</taxon>
        <taxon>Agaricomycetidae</taxon>
        <taxon>Agaricales</taxon>
        <taxon>Tricholomatineae</taxon>
        <taxon>Lyophyllaceae</taxon>
        <taxon>Lyophyllum</taxon>
    </lineage>
</organism>
<feature type="compositionally biased region" description="Basic and acidic residues" evidence="1">
    <location>
        <begin position="462"/>
        <end position="488"/>
    </location>
</feature>
<evidence type="ECO:0000256" key="1">
    <source>
        <dbReference type="SAM" id="MobiDB-lite"/>
    </source>
</evidence>
<dbReference type="Proteomes" id="UP001063166">
    <property type="component" value="Unassembled WGS sequence"/>
</dbReference>
<evidence type="ECO:0000259" key="2">
    <source>
        <dbReference type="Pfam" id="PF20415"/>
    </source>
</evidence>
<evidence type="ECO:0000313" key="3">
    <source>
        <dbReference type="EMBL" id="GLB35566.1"/>
    </source>
</evidence>
<evidence type="ECO:0000313" key="4">
    <source>
        <dbReference type="Proteomes" id="UP001063166"/>
    </source>
</evidence>
<accession>A0A9P3PHG6</accession>